<organism evidence="2 4">
    <name type="scientific">Nocardiopsis tropica</name>
    <dbReference type="NCBI Taxonomy" id="109330"/>
    <lineage>
        <taxon>Bacteria</taxon>
        <taxon>Bacillati</taxon>
        <taxon>Actinomycetota</taxon>
        <taxon>Actinomycetes</taxon>
        <taxon>Streptosporangiales</taxon>
        <taxon>Nocardiopsidaceae</taxon>
        <taxon>Nocardiopsis</taxon>
    </lineage>
</organism>
<gene>
    <name evidence="3" type="ORF">ABUK86_22895</name>
    <name evidence="2" type="ORF">Q8A49_00370</name>
</gene>
<feature type="region of interest" description="Disordered" evidence="1">
    <location>
        <begin position="57"/>
        <end position="81"/>
    </location>
</feature>
<evidence type="ECO:0000313" key="3">
    <source>
        <dbReference type="EMBL" id="MES0836644.1"/>
    </source>
</evidence>
<evidence type="ECO:0000313" key="2">
    <source>
        <dbReference type="EMBL" id="MEE2048950.1"/>
    </source>
</evidence>
<evidence type="ECO:0000313" key="4">
    <source>
        <dbReference type="Proteomes" id="UP001348641"/>
    </source>
</evidence>
<sequence>MDTLPFGPNAILISPTDMAHKVGCWHNDEPRIRSGEHPGWGWIPEAAAEQWLRIGEGQPLQATEGDTSRSAQRRCKTCPSD</sequence>
<keyword evidence="5" id="KW-1185">Reference proteome</keyword>
<dbReference type="EMBL" id="JBEQNB010000013">
    <property type="protein sequence ID" value="MES0836644.1"/>
    <property type="molecule type" value="Genomic_DNA"/>
</dbReference>
<reference evidence="2 4" key="1">
    <citation type="submission" date="2023-07" db="EMBL/GenBank/DDBJ databases">
        <authorList>
            <person name="Girao M."/>
            <person name="Carvalho M.F."/>
        </authorList>
    </citation>
    <scope>NUCLEOTIDE SEQUENCE [LARGE SCALE GENOMIC DNA]</scope>
    <source>
        <strain evidence="2 4">66/93</strain>
    </source>
</reference>
<evidence type="ECO:0000256" key="1">
    <source>
        <dbReference type="SAM" id="MobiDB-lite"/>
    </source>
</evidence>
<accession>A0ABU7KI28</accession>
<dbReference type="Proteomes" id="UP001348641">
    <property type="component" value="Unassembled WGS sequence"/>
</dbReference>
<dbReference type="RefSeq" id="WP_267949333.1">
    <property type="nucleotide sequence ID" value="NZ_BAAAJA010000006.1"/>
</dbReference>
<dbReference type="Proteomes" id="UP001432401">
    <property type="component" value="Unassembled WGS sequence"/>
</dbReference>
<comment type="caution">
    <text evidence="2">The sequence shown here is derived from an EMBL/GenBank/DDBJ whole genome shotgun (WGS) entry which is preliminary data.</text>
</comment>
<dbReference type="EMBL" id="JAUUCC010000001">
    <property type="protein sequence ID" value="MEE2048950.1"/>
    <property type="molecule type" value="Genomic_DNA"/>
</dbReference>
<protein>
    <submittedName>
        <fullName evidence="2">Uncharacterized protein</fullName>
    </submittedName>
</protein>
<feature type="compositionally biased region" description="Polar residues" evidence="1">
    <location>
        <begin position="60"/>
        <end position="70"/>
    </location>
</feature>
<feature type="compositionally biased region" description="Basic residues" evidence="1">
    <location>
        <begin position="71"/>
        <end position="81"/>
    </location>
</feature>
<proteinExistence type="predicted"/>
<reference evidence="3 5" key="2">
    <citation type="submission" date="2024-06" db="EMBL/GenBank/DDBJ databases">
        <authorList>
            <person name="Bataeva Y.V."/>
            <person name="Grigorian L.N."/>
            <person name="Solomentsev V.I."/>
        </authorList>
    </citation>
    <scope>NUCLEOTIDE SEQUENCE [LARGE SCALE GENOMIC DNA]</scope>
    <source>
        <strain evidence="3">SCPM-O-B-12605</strain>
        <strain evidence="5">SCPM-O-B-12605 (RCAM04882)</strain>
    </source>
</reference>
<evidence type="ECO:0000313" key="5">
    <source>
        <dbReference type="Proteomes" id="UP001432401"/>
    </source>
</evidence>
<name>A0ABU7KI28_9ACTN</name>